<evidence type="ECO:0000313" key="2">
    <source>
        <dbReference type="Proteomes" id="UP000594014"/>
    </source>
</evidence>
<dbReference type="EMBL" id="CP042469">
    <property type="protein sequence ID" value="QOX61930.1"/>
    <property type="molecule type" value="Genomic_DNA"/>
</dbReference>
<accession>A0ACD1A6E4</accession>
<keyword evidence="2" id="KW-1185">Reference proteome</keyword>
<name>A0ACD1A6E4_9FIRM</name>
<gene>
    <name evidence="1" type="ORF">FRZ06_00450</name>
</gene>
<evidence type="ECO:0000313" key="1">
    <source>
        <dbReference type="EMBL" id="QOX61930.1"/>
    </source>
</evidence>
<organism evidence="1 2">
    <name type="scientific">Anoxybacterium hadale</name>
    <dbReference type="NCBI Taxonomy" id="3408580"/>
    <lineage>
        <taxon>Bacteria</taxon>
        <taxon>Bacillati</taxon>
        <taxon>Bacillota</taxon>
        <taxon>Clostridia</taxon>
        <taxon>Peptostreptococcales</taxon>
        <taxon>Anaerovoracaceae</taxon>
        <taxon>Anoxybacterium</taxon>
    </lineage>
</organism>
<proteinExistence type="predicted"/>
<dbReference type="Proteomes" id="UP000594014">
    <property type="component" value="Chromosome"/>
</dbReference>
<sequence length="347" mass="37260">MGNLVSCPGFPGKEKQMKKQWFMITRLLIVLMVLTCVSGTAFADTGTSFTLAQNPEHVTAGQKIEIIINGNNLKDLYAYEAILTFDPAIVELDKAESKLDGFLMPAKAENNKITVAFTKIGKKTGENGSIPLCTIAFKAKAEGDAAIKLTSVKALDPKLTAVVYGDGIKTFTDLTGYNWAKTQIEVLASKGIINGTSETTYSPGLNITRADFMCMLMRAMKLDNAIDSNFSDVPSTAYYYQAVGTAKKLGIAMGKGDNLFLPKEKISRQDMMVIIARAMKITGKKLDDSATDLSGFNDSSKVAPYAVNAAAQLVKAGIVTGNNGAINPEGTATRAETAVIMHRILNQ</sequence>
<reference evidence="1" key="1">
    <citation type="submission" date="2019-08" db="EMBL/GenBank/DDBJ databases">
        <title>Genome sequence of Clostridiales bacterium MT110.</title>
        <authorList>
            <person name="Cao J."/>
        </authorList>
    </citation>
    <scope>NUCLEOTIDE SEQUENCE</scope>
    <source>
        <strain evidence="1">MT110</strain>
    </source>
</reference>
<protein>
    <submittedName>
        <fullName evidence="1">Uncharacterized protein</fullName>
    </submittedName>
</protein>